<feature type="region of interest" description="Disordered" evidence="7">
    <location>
        <begin position="1"/>
        <end position="64"/>
    </location>
</feature>
<feature type="domain" description="Myb-like" evidence="8">
    <location>
        <begin position="106"/>
        <end position="157"/>
    </location>
</feature>
<comment type="caution">
    <text evidence="11">The sequence shown here is derived from an EMBL/GenBank/DDBJ whole genome shotgun (WGS) entry which is preliminary data.</text>
</comment>
<dbReference type="PANTHER" id="PTHR45614">
    <property type="entry name" value="MYB PROTEIN-RELATED"/>
    <property type="match status" value="1"/>
</dbReference>
<dbReference type="EMBL" id="NMUH01002520">
    <property type="protein sequence ID" value="MQM00484.1"/>
    <property type="molecule type" value="Genomic_DNA"/>
</dbReference>
<dbReference type="FunFam" id="1.10.10.60:FF:000324">
    <property type="entry name" value="Transcription factor MYB3R-2"/>
    <property type="match status" value="1"/>
</dbReference>
<feature type="compositionally biased region" description="Polar residues" evidence="7">
    <location>
        <begin position="267"/>
        <end position="276"/>
    </location>
</feature>
<evidence type="ECO:0000259" key="10">
    <source>
        <dbReference type="PROSITE" id="PS51294"/>
    </source>
</evidence>
<dbReference type="GO" id="GO:0005634">
    <property type="term" value="C:nucleus"/>
    <property type="evidence" value="ECO:0007669"/>
    <property type="project" value="UniProtKB-SubCell"/>
</dbReference>
<dbReference type="InterPro" id="IPR017930">
    <property type="entry name" value="Myb_dom"/>
</dbReference>
<evidence type="ECO:0000256" key="4">
    <source>
        <dbReference type="ARBA" id="ARBA00023125"/>
    </source>
</evidence>
<dbReference type="PROSITE" id="PS51293">
    <property type="entry name" value="SANT"/>
    <property type="match status" value="1"/>
</dbReference>
<keyword evidence="2" id="KW-0677">Repeat</keyword>
<dbReference type="InterPro" id="IPR050560">
    <property type="entry name" value="MYB_TF"/>
</dbReference>
<dbReference type="InterPro" id="IPR017884">
    <property type="entry name" value="SANT_dom"/>
</dbReference>
<comment type="subcellular location">
    <subcellularLocation>
        <location evidence="1">Nucleus</location>
    </subcellularLocation>
</comment>
<dbReference type="InterPro" id="IPR009057">
    <property type="entry name" value="Homeodomain-like_sf"/>
</dbReference>
<accession>A0A843W8E6</accession>
<evidence type="ECO:0000256" key="3">
    <source>
        <dbReference type="ARBA" id="ARBA00023015"/>
    </source>
</evidence>
<evidence type="ECO:0000259" key="9">
    <source>
        <dbReference type="PROSITE" id="PS51293"/>
    </source>
</evidence>
<dbReference type="OrthoDB" id="2143914at2759"/>
<keyword evidence="4" id="KW-0238">DNA-binding</keyword>
<keyword evidence="6" id="KW-0539">Nucleus</keyword>
<dbReference type="GO" id="GO:0000978">
    <property type="term" value="F:RNA polymerase II cis-regulatory region sequence-specific DNA binding"/>
    <property type="evidence" value="ECO:0007669"/>
    <property type="project" value="TreeGrafter"/>
</dbReference>
<evidence type="ECO:0000256" key="7">
    <source>
        <dbReference type="SAM" id="MobiDB-lite"/>
    </source>
</evidence>
<dbReference type="CDD" id="cd00167">
    <property type="entry name" value="SANT"/>
    <property type="match status" value="3"/>
</dbReference>
<gene>
    <name evidence="11" type="ORF">Taro_033213</name>
</gene>
<organism evidence="11 12">
    <name type="scientific">Colocasia esculenta</name>
    <name type="common">Wild taro</name>
    <name type="synonym">Arum esculentum</name>
    <dbReference type="NCBI Taxonomy" id="4460"/>
    <lineage>
        <taxon>Eukaryota</taxon>
        <taxon>Viridiplantae</taxon>
        <taxon>Streptophyta</taxon>
        <taxon>Embryophyta</taxon>
        <taxon>Tracheophyta</taxon>
        <taxon>Spermatophyta</taxon>
        <taxon>Magnoliopsida</taxon>
        <taxon>Liliopsida</taxon>
        <taxon>Araceae</taxon>
        <taxon>Aroideae</taxon>
        <taxon>Colocasieae</taxon>
        <taxon>Colocasia</taxon>
    </lineage>
</organism>
<protein>
    <submittedName>
        <fullName evidence="11">Uncharacterized protein</fullName>
    </submittedName>
</protein>
<name>A0A843W8E6_COLES</name>
<dbReference type="Proteomes" id="UP000652761">
    <property type="component" value="Unassembled WGS sequence"/>
</dbReference>
<dbReference type="PANTHER" id="PTHR45614:SF194">
    <property type="entry name" value="TRANSCRIPTION FACTOR MYB3R-3-RELATED"/>
    <property type="match status" value="1"/>
</dbReference>
<keyword evidence="5" id="KW-0804">Transcription</keyword>
<evidence type="ECO:0000256" key="1">
    <source>
        <dbReference type="ARBA" id="ARBA00004123"/>
    </source>
</evidence>
<evidence type="ECO:0000256" key="5">
    <source>
        <dbReference type="ARBA" id="ARBA00023163"/>
    </source>
</evidence>
<reference evidence="11" key="1">
    <citation type="submission" date="2017-07" db="EMBL/GenBank/DDBJ databases">
        <title>Taro Niue Genome Assembly and Annotation.</title>
        <authorList>
            <person name="Atibalentja N."/>
            <person name="Keating K."/>
            <person name="Fields C.J."/>
        </authorList>
    </citation>
    <scope>NUCLEOTIDE SEQUENCE</scope>
    <source>
        <strain evidence="11">Niue_2</strain>
        <tissue evidence="11">Leaf</tissue>
    </source>
</reference>
<dbReference type="SMART" id="SM00717">
    <property type="entry name" value="SANT"/>
    <property type="match status" value="3"/>
</dbReference>
<dbReference type="GO" id="GO:0000981">
    <property type="term" value="F:DNA-binding transcription factor activity, RNA polymerase II-specific"/>
    <property type="evidence" value="ECO:0007669"/>
    <property type="project" value="TreeGrafter"/>
</dbReference>
<feature type="domain" description="HTH myb-type" evidence="10">
    <location>
        <begin position="162"/>
        <end position="212"/>
    </location>
</feature>
<feature type="domain" description="Myb-like" evidence="8">
    <location>
        <begin position="158"/>
        <end position="208"/>
    </location>
</feature>
<keyword evidence="3" id="KW-0805">Transcription regulation</keyword>
<evidence type="ECO:0000313" key="12">
    <source>
        <dbReference type="Proteomes" id="UP000652761"/>
    </source>
</evidence>
<dbReference type="FunFam" id="1.10.10.60:FF:000016">
    <property type="entry name" value="Transcriptional activator Myb isoform A"/>
    <property type="match status" value="1"/>
</dbReference>
<feature type="compositionally biased region" description="Polar residues" evidence="7">
    <location>
        <begin position="245"/>
        <end position="258"/>
    </location>
</feature>
<evidence type="ECO:0000259" key="8">
    <source>
        <dbReference type="PROSITE" id="PS50090"/>
    </source>
</evidence>
<feature type="domain" description="HTH myb-type" evidence="10">
    <location>
        <begin position="106"/>
        <end position="161"/>
    </location>
</feature>
<dbReference type="Gene3D" id="1.10.10.60">
    <property type="entry name" value="Homeodomain-like"/>
    <property type="match status" value="3"/>
</dbReference>
<feature type="domain" description="Myb-like" evidence="8">
    <location>
        <begin position="54"/>
        <end position="105"/>
    </location>
</feature>
<dbReference type="PROSITE" id="PS50090">
    <property type="entry name" value="MYB_LIKE"/>
    <property type="match status" value="3"/>
</dbReference>
<dbReference type="AlphaFoldDB" id="A0A843W8E6"/>
<feature type="region of interest" description="Disordered" evidence="7">
    <location>
        <begin position="232"/>
        <end position="289"/>
    </location>
</feature>
<keyword evidence="12" id="KW-1185">Reference proteome</keyword>
<dbReference type="PROSITE" id="PS51294">
    <property type="entry name" value="HTH_MYB"/>
    <property type="match status" value="3"/>
</dbReference>
<proteinExistence type="predicted"/>
<feature type="domain" description="SANT" evidence="9">
    <location>
        <begin position="161"/>
        <end position="196"/>
    </location>
</feature>
<dbReference type="Pfam" id="PF00249">
    <property type="entry name" value="Myb_DNA-binding"/>
    <property type="match status" value="3"/>
</dbReference>
<feature type="compositionally biased region" description="Basic and acidic residues" evidence="7">
    <location>
        <begin position="1"/>
        <end position="12"/>
    </location>
</feature>
<sequence length="533" mass="59840">MADAKMEQDCVENRQLAASSSSSQSEGGCERPGRSQAVCSTGTPSPCHRRTTGPIRRAKGGWTPEEDETLRNAVEAYKARCWKKIAEFFPERSEVQCLHRWQKVLNPNLVKGPWMSEEDEKIVELVGKYGPKKWSLIAKSLPGRIGKQCRERWHNHLNPTIKKDAWTQKEELKLINAHQMHGNKWAEIAKVLPGRTDNSIKNHWNSSLKKKLDFYLTTGKLPTVPKTSILNEAVDERTPIRGPSIFSSSKGSETNAHPSSDAEETTGPDQPATSELQVHKNSVEDAPDSRLNNSFAFECKRENSTSNHRFKNFDSEVNSAACSGDSEHDQVMGEGTLLHADLPQIEICDTPLASPQQLPNSKYCSPDMTDKILCGYSPESILKFAAQSFPSTPSIIRRRKRESTPLSLNISEQMDGPWNQDSLSTNKNGKVKNALCVEWCSDSNLSPPDGEPRPEVYNEHALNLSPQYQLRPLRTAIFKSMEKQLKFMLRQENFENKMTDEHNCQLDFCGTNLDNTMLSGQSVLNDNLVGLRS</sequence>
<evidence type="ECO:0000256" key="2">
    <source>
        <dbReference type="ARBA" id="ARBA00022737"/>
    </source>
</evidence>
<dbReference type="FunFam" id="1.10.10.60:FF:000010">
    <property type="entry name" value="Transcriptional activator Myb isoform A"/>
    <property type="match status" value="1"/>
</dbReference>
<dbReference type="SUPFAM" id="SSF46689">
    <property type="entry name" value="Homeodomain-like"/>
    <property type="match status" value="2"/>
</dbReference>
<dbReference type="InterPro" id="IPR001005">
    <property type="entry name" value="SANT/Myb"/>
</dbReference>
<evidence type="ECO:0000313" key="11">
    <source>
        <dbReference type="EMBL" id="MQM00484.1"/>
    </source>
</evidence>
<feature type="compositionally biased region" description="Basic residues" evidence="7">
    <location>
        <begin position="47"/>
        <end position="59"/>
    </location>
</feature>
<evidence type="ECO:0000256" key="6">
    <source>
        <dbReference type="ARBA" id="ARBA00023242"/>
    </source>
</evidence>
<feature type="domain" description="HTH myb-type" evidence="10">
    <location>
        <begin position="59"/>
        <end position="105"/>
    </location>
</feature>